<dbReference type="EMBL" id="JAGETV010000023">
    <property type="protein sequence ID" value="MBO1928030.1"/>
    <property type="molecule type" value="Genomic_DNA"/>
</dbReference>
<keyword evidence="5 10" id="KW-0328">Glycosyltransferase</keyword>
<keyword evidence="6 10" id="KW-0808">Transferase</keyword>
<keyword evidence="12" id="KW-1185">Reference proteome</keyword>
<dbReference type="GO" id="GO:0004134">
    <property type="term" value="F:4-alpha-glucanotransferase activity"/>
    <property type="evidence" value="ECO:0007669"/>
    <property type="project" value="UniProtKB-EC"/>
</dbReference>
<evidence type="ECO:0000256" key="9">
    <source>
        <dbReference type="ARBA" id="ARBA00031501"/>
    </source>
</evidence>
<dbReference type="Proteomes" id="UP000664835">
    <property type="component" value="Unassembled WGS sequence"/>
</dbReference>
<comment type="catalytic activity">
    <reaction evidence="1 10">
        <text>Transfers a segment of a (1-&gt;4)-alpha-D-glucan to a new position in an acceptor, which may be glucose or a (1-&gt;4)-alpha-D-glucan.</text>
        <dbReference type="EC" id="2.4.1.25"/>
    </reaction>
</comment>
<dbReference type="Gene3D" id="3.20.20.80">
    <property type="entry name" value="Glycosidases"/>
    <property type="match status" value="2"/>
</dbReference>
<dbReference type="PANTHER" id="PTHR32438:SF5">
    <property type="entry name" value="4-ALPHA-GLUCANOTRANSFERASE DPE1, CHLOROPLASTIC_AMYLOPLASTIC"/>
    <property type="match status" value="1"/>
</dbReference>
<evidence type="ECO:0000256" key="10">
    <source>
        <dbReference type="RuleBase" id="RU361207"/>
    </source>
</evidence>
<dbReference type="PANTHER" id="PTHR32438">
    <property type="entry name" value="4-ALPHA-GLUCANOTRANSFERASE DPE1, CHLOROPLASTIC/AMYLOPLASTIC"/>
    <property type="match status" value="1"/>
</dbReference>
<dbReference type="SUPFAM" id="SSF51445">
    <property type="entry name" value="(Trans)glycosidases"/>
    <property type="match status" value="1"/>
</dbReference>
<reference evidence="11 12" key="1">
    <citation type="submission" date="2021-03" db="EMBL/GenBank/DDBJ databases">
        <title>Thiomicrorhabdus sp.nov.,novel sulfur-oxidizing bacteria isolated from coastal sediment.</title>
        <authorList>
            <person name="Liu X."/>
        </authorList>
    </citation>
    <scope>NUCLEOTIDE SEQUENCE [LARGE SCALE GENOMIC DNA]</scope>
    <source>
        <strain evidence="11 12">6S2-11</strain>
    </source>
</reference>
<gene>
    <name evidence="11" type="primary">malQ</name>
    <name evidence="11" type="ORF">J3998_10630</name>
</gene>
<accession>A0ABS3Q885</accession>
<keyword evidence="7 10" id="KW-0119">Carbohydrate metabolism</keyword>
<dbReference type="Pfam" id="PF02446">
    <property type="entry name" value="Glyco_hydro_77"/>
    <property type="match status" value="2"/>
</dbReference>
<evidence type="ECO:0000256" key="8">
    <source>
        <dbReference type="ARBA" id="ARBA00031423"/>
    </source>
</evidence>
<evidence type="ECO:0000313" key="12">
    <source>
        <dbReference type="Proteomes" id="UP000664835"/>
    </source>
</evidence>
<evidence type="ECO:0000313" key="11">
    <source>
        <dbReference type="EMBL" id="MBO1928030.1"/>
    </source>
</evidence>
<evidence type="ECO:0000256" key="3">
    <source>
        <dbReference type="ARBA" id="ARBA00012560"/>
    </source>
</evidence>
<dbReference type="RefSeq" id="WP_208150640.1">
    <property type="nucleotide sequence ID" value="NZ_JAGETV010000023.1"/>
</dbReference>
<name>A0ABS3Q885_9GAMM</name>
<evidence type="ECO:0000256" key="4">
    <source>
        <dbReference type="ARBA" id="ARBA00020295"/>
    </source>
</evidence>
<evidence type="ECO:0000256" key="2">
    <source>
        <dbReference type="ARBA" id="ARBA00005684"/>
    </source>
</evidence>
<evidence type="ECO:0000256" key="7">
    <source>
        <dbReference type="ARBA" id="ARBA00023277"/>
    </source>
</evidence>
<comment type="similarity">
    <text evidence="2 10">Belongs to the disproportionating enzyme family.</text>
</comment>
<dbReference type="EC" id="2.4.1.25" evidence="3 10"/>
<dbReference type="InterPro" id="IPR003385">
    <property type="entry name" value="Glyco_hydro_77"/>
</dbReference>
<organism evidence="11 12">
    <name type="scientific">Thiomicrorhabdus marina</name>
    <dbReference type="NCBI Taxonomy" id="2818442"/>
    <lineage>
        <taxon>Bacteria</taxon>
        <taxon>Pseudomonadati</taxon>
        <taxon>Pseudomonadota</taxon>
        <taxon>Gammaproteobacteria</taxon>
        <taxon>Thiotrichales</taxon>
        <taxon>Piscirickettsiaceae</taxon>
        <taxon>Thiomicrorhabdus</taxon>
    </lineage>
</organism>
<comment type="caution">
    <text evidence="11">The sequence shown here is derived from an EMBL/GenBank/DDBJ whole genome shotgun (WGS) entry which is preliminary data.</text>
</comment>
<evidence type="ECO:0000256" key="5">
    <source>
        <dbReference type="ARBA" id="ARBA00022676"/>
    </source>
</evidence>
<evidence type="ECO:0000256" key="6">
    <source>
        <dbReference type="ARBA" id="ARBA00022679"/>
    </source>
</evidence>
<protein>
    <recommendedName>
        <fullName evidence="4 10">4-alpha-glucanotransferase</fullName>
        <ecNumber evidence="3 10">2.4.1.25</ecNumber>
    </recommendedName>
    <alternativeName>
        <fullName evidence="8 10">Amylomaltase</fullName>
    </alternativeName>
    <alternativeName>
        <fullName evidence="9 10">Disproportionating enzyme</fullName>
    </alternativeName>
</protein>
<dbReference type="InterPro" id="IPR017853">
    <property type="entry name" value="GH"/>
</dbReference>
<evidence type="ECO:0000256" key="1">
    <source>
        <dbReference type="ARBA" id="ARBA00000439"/>
    </source>
</evidence>
<dbReference type="NCBIfam" id="TIGR00217">
    <property type="entry name" value="malQ"/>
    <property type="match status" value="1"/>
</dbReference>
<sequence length="485" mass="56104">MKQETERGIPSVESKKPSAARQAGVLLHITSLPNEEGKLGCLDKNAWRFLDWLQQSSLSIWQTLPLNHTHVDLSPYSAMSAFALNPAFLPDDWQSYLTEPRWQSFTGHEPHWLHDYAMFVVIREQYQGRSWLDWPQPLKYREPEALDKFYRTHQAEVDLLKQQQCVLDYLWQKLKCDANQRGIQLFGDMPIFVALDSADVWSNAEQFLLDENLLPEVVAGVPPDYFSETGQRWGNPHYDWEKMQQLGFSWWQERIEHALEQFDLLRIDHFRGLQACWHINAEEETAINGTWQEVPGDKLLQTLQEEFPDLPLIAEDLGVITPEVVALKEAFDLPGMSVLQFGFNGLPDNPHALEEQIENSVAYTGTHDNDTSVGWFTDLDEDAKAWIWEQLIKRTESLLQKAELPREMPWPLIAAAMQSVAQRVVVPMQDFLMLDSEHRMNVPGVAEGNWRWQMEWSQISEDLPPKIQQLLTLTERSVAFGNKQS</sequence>
<proteinExistence type="inferred from homology"/>